<comment type="caution">
    <text evidence="3">The sequence shown here is derived from an EMBL/GenBank/DDBJ whole genome shotgun (WGS) entry which is preliminary data.</text>
</comment>
<protein>
    <recommendedName>
        <fullName evidence="5">Tetratricopeptide repeat protein</fullName>
    </recommendedName>
</protein>
<feature type="transmembrane region" description="Helical" evidence="2">
    <location>
        <begin position="279"/>
        <end position="301"/>
    </location>
</feature>
<keyword evidence="2" id="KW-1133">Transmembrane helix</keyword>
<keyword evidence="2" id="KW-0812">Transmembrane</keyword>
<dbReference type="RefSeq" id="WP_138894231.1">
    <property type="nucleotide sequence ID" value="NZ_BMVO01000010.1"/>
</dbReference>
<keyword evidence="2" id="KW-0472">Membrane</keyword>
<feature type="compositionally biased region" description="Low complexity" evidence="1">
    <location>
        <begin position="115"/>
        <end position="126"/>
    </location>
</feature>
<proteinExistence type="predicted"/>
<keyword evidence="4" id="KW-1185">Reference proteome</keyword>
<evidence type="ECO:0008006" key="5">
    <source>
        <dbReference type="Google" id="ProtNLM"/>
    </source>
</evidence>
<accession>A0ABQ3DN24</accession>
<reference evidence="4" key="1">
    <citation type="journal article" date="2019" name="Int. J. Syst. Evol. Microbiol.">
        <title>The Global Catalogue of Microorganisms (GCM) 10K type strain sequencing project: providing services to taxonomists for standard genome sequencing and annotation.</title>
        <authorList>
            <consortium name="The Broad Institute Genomics Platform"/>
            <consortium name="The Broad Institute Genome Sequencing Center for Infectious Disease"/>
            <person name="Wu L."/>
            <person name="Ma J."/>
        </authorList>
    </citation>
    <scope>NUCLEOTIDE SEQUENCE [LARGE SCALE GENOMIC DNA]</scope>
    <source>
        <strain evidence="4">JCM 4737</strain>
    </source>
</reference>
<dbReference type="InterPro" id="IPR011990">
    <property type="entry name" value="TPR-like_helical_dom_sf"/>
</dbReference>
<name>A0ABQ3DN24_9ACTN</name>
<evidence type="ECO:0000313" key="4">
    <source>
        <dbReference type="Proteomes" id="UP000599437"/>
    </source>
</evidence>
<organism evidence="3 4">
    <name type="scientific">Streptomyces chryseus</name>
    <dbReference type="NCBI Taxonomy" id="68186"/>
    <lineage>
        <taxon>Bacteria</taxon>
        <taxon>Bacillati</taxon>
        <taxon>Actinomycetota</taxon>
        <taxon>Actinomycetes</taxon>
        <taxon>Kitasatosporales</taxon>
        <taxon>Streptomycetaceae</taxon>
        <taxon>Streptomyces</taxon>
    </lineage>
</organism>
<dbReference type="Gene3D" id="1.25.40.10">
    <property type="entry name" value="Tetratricopeptide repeat domain"/>
    <property type="match status" value="1"/>
</dbReference>
<evidence type="ECO:0000313" key="3">
    <source>
        <dbReference type="EMBL" id="GHB08775.1"/>
    </source>
</evidence>
<feature type="region of interest" description="Disordered" evidence="1">
    <location>
        <begin position="104"/>
        <end position="134"/>
    </location>
</feature>
<evidence type="ECO:0000256" key="2">
    <source>
        <dbReference type="SAM" id="Phobius"/>
    </source>
</evidence>
<sequence>MQADDEEGARARAAALLSAGRLGEARRAASAALTGGGPDAGMYLVLARAHAGEDDDDRAEQAYRAGLDAFPDDLDLLVGYAELCLNSDPFDQPARHRRGPELVGRLRAPAPGPPQAGAAKDAAGTPGPRPQGWAAAREQRYLARHALAGADARTAATLARARADAQPYDGRLAVRAETLGALARPGYAALRPLVRAPLVSLLVLAVAAASSHVAEPAFGLPGWASTVSLLCLLPHLTLHQVLRRARRRAEGRELPATPPAVSAYPPLPPVPPVSGREKAVAGAAAAIVVAAAAGAGAWSYVQYRDYPRYVASAPATFRGMERADGAFEDHLGSFVSAGADGGAFAPFHYAYARPGGDALPVVVIGALGDNHDVSPEAVEGFRRDLETSGATIVADWSAEAGPHGGWMRCVAYESAATEVTGDPEVTCGWADKGSGGSVTFGEDGMDHDAAAGLARSLRHAVVHRVHDAPAAGTGTTA</sequence>
<dbReference type="SUPFAM" id="SSF48452">
    <property type="entry name" value="TPR-like"/>
    <property type="match status" value="1"/>
</dbReference>
<dbReference type="Proteomes" id="UP000599437">
    <property type="component" value="Unassembled WGS sequence"/>
</dbReference>
<dbReference type="EMBL" id="BMVO01000010">
    <property type="protein sequence ID" value="GHB08775.1"/>
    <property type="molecule type" value="Genomic_DNA"/>
</dbReference>
<gene>
    <name evidence="3" type="ORF">GCM10010346_34970</name>
</gene>
<evidence type="ECO:0000256" key="1">
    <source>
        <dbReference type="SAM" id="MobiDB-lite"/>
    </source>
</evidence>